<accession>A0ABV7FZ63</accession>
<protein>
    <recommendedName>
        <fullName evidence="4">DUF1795 domain-containing protein</fullName>
    </recommendedName>
</protein>
<dbReference type="RefSeq" id="WP_379594901.1">
    <property type="nucleotide sequence ID" value="NZ_JBHRTN010000007.1"/>
</dbReference>
<name>A0ABV7FZ63_9PROT</name>
<evidence type="ECO:0000313" key="2">
    <source>
        <dbReference type="EMBL" id="MFC3124475.1"/>
    </source>
</evidence>
<sequence length="159" mass="17321">MRDVPSGLLLDPPPPYAASRLPAVSPQTARYALRRPDAPQGCQVAFVPAPERDRGRSQAQLNELARSPEWRNLERLRLSQAYDIGDAAPVDLGELTALRLVGTLRARDGISAAAKATRSVFTILETPRGRTTLVCVAGTDFIERQAEFEAVARGVHPPR</sequence>
<reference evidence="3" key="1">
    <citation type="journal article" date="2019" name="Int. J. Syst. Evol. Microbiol.">
        <title>The Global Catalogue of Microorganisms (GCM) 10K type strain sequencing project: providing services to taxonomists for standard genome sequencing and annotation.</title>
        <authorList>
            <consortium name="The Broad Institute Genomics Platform"/>
            <consortium name="The Broad Institute Genome Sequencing Center for Infectious Disease"/>
            <person name="Wu L."/>
            <person name="Ma J."/>
        </authorList>
    </citation>
    <scope>NUCLEOTIDE SEQUENCE [LARGE SCALE GENOMIC DNA]</scope>
    <source>
        <strain evidence="3">KCTC 52094</strain>
    </source>
</reference>
<organism evidence="2 3">
    <name type="scientific">Teichococcus globiformis</name>
    <dbReference type="NCBI Taxonomy" id="2307229"/>
    <lineage>
        <taxon>Bacteria</taxon>
        <taxon>Pseudomonadati</taxon>
        <taxon>Pseudomonadota</taxon>
        <taxon>Alphaproteobacteria</taxon>
        <taxon>Acetobacterales</taxon>
        <taxon>Roseomonadaceae</taxon>
        <taxon>Roseomonas</taxon>
    </lineage>
</organism>
<proteinExistence type="predicted"/>
<feature type="region of interest" description="Disordered" evidence="1">
    <location>
        <begin position="1"/>
        <end position="23"/>
    </location>
</feature>
<dbReference type="Proteomes" id="UP001595593">
    <property type="component" value="Unassembled WGS sequence"/>
</dbReference>
<evidence type="ECO:0008006" key="4">
    <source>
        <dbReference type="Google" id="ProtNLM"/>
    </source>
</evidence>
<dbReference type="EMBL" id="JBHRTN010000007">
    <property type="protein sequence ID" value="MFC3124475.1"/>
    <property type="molecule type" value="Genomic_DNA"/>
</dbReference>
<keyword evidence="3" id="KW-1185">Reference proteome</keyword>
<evidence type="ECO:0000256" key="1">
    <source>
        <dbReference type="SAM" id="MobiDB-lite"/>
    </source>
</evidence>
<gene>
    <name evidence="2" type="ORF">ACFOD4_05320</name>
</gene>
<evidence type="ECO:0000313" key="3">
    <source>
        <dbReference type="Proteomes" id="UP001595593"/>
    </source>
</evidence>
<comment type="caution">
    <text evidence="2">The sequence shown here is derived from an EMBL/GenBank/DDBJ whole genome shotgun (WGS) entry which is preliminary data.</text>
</comment>